<evidence type="ECO:0000313" key="2">
    <source>
        <dbReference type="Proteomes" id="UP000077315"/>
    </source>
</evidence>
<dbReference type="RefSeq" id="XP_018283373.1">
    <property type="nucleotide sequence ID" value="XM_018433197.1"/>
</dbReference>
<organism evidence="1 2">
    <name type="scientific">Phycomyces blakesleeanus (strain ATCC 8743b / DSM 1359 / FGSC 10004 / NBRC 33097 / NRRL 1555)</name>
    <dbReference type="NCBI Taxonomy" id="763407"/>
    <lineage>
        <taxon>Eukaryota</taxon>
        <taxon>Fungi</taxon>
        <taxon>Fungi incertae sedis</taxon>
        <taxon>Mucoromycota</taxon>
        <taxon>Mucoromycotina</taxon>
        <taxon>Mucoromycetes</taxon>
        <taxon>Mucorales</taxon>
        <taxon>Phycomycetaceae</taxon>
        <taxon>Phycomyces</taxon>
    </lineage>
</organism>
<protein>
    <submittedName>
        <fullName evidence="1">Uncharacterized protein</fullName>
    </submittedName>
</protein>
<sequence>MTYTFISFSNSEVIVYCNASAQPLTSDNTAVFTALFGKNRTTRVGTMYRRKSSQSTARVPSILEKMLSKLPWNNTDIYGLELVIQLPIVTSLVLGMKNGYSVVEKVSSGRV</sequence>
<accession>A0A162T9T8</accession>
<gene>
    <name evidence="1" type="ORF">PHYBLDRAFT_153581</name>
</gene>
<dbReference type="InParanoid" id="A0A162T9T8"/>
<dbReference type="GeneID" id="28994103"/>
<dbReference type="VEuPathDB" id="FungiDB:PHYBLDRAFT_153581"/>
<dbReference type="AlphaFoldDB" id="A0A162T9T8"/>
<proteinExistence type="predicted"/>
<reference evidence="2" key="1">
    <citation type="submission" date="2015-06" db="EMBL/GenBank/DDBJ databases">
        <title>Expansion of signal transduction pathways in fungi by whole-genome duplication.</title>
        <authorList>
            <consortium name="DOE Joint Genome Institute"/>
            <person name="Corrochano L.M."/>
            <person name="Kuo A."/>
            <person name="Marcet-Houben M."/>
            <person name="Polaino S."/>
            <person name="Salamov A."/>
            <person name="Villalobos J.M."/>
            <person name="Alvarez M.I."/>
            <person name="Avalos J."/>
            <person name="Benito E.P."/>
            <person name="Benoit I."/>
            <person name="Burger G."/>
            <person name="Camino L.P."/>
            <person name="Canovas D."/>
            <person name="Cerda-Olmedo E."/>
            <person name="Cheng J.-F."/>
            <person name="Dominguez A."/>
            <person name="Elias M."/>
            <person name="Eslava A.P."/>
            <person name="Glaser F."/>
            <person name="Grimwood J."/>
            <person name="Gutierrez G."/>
            <person name="Heitman J."/>
            <person name="Henrissat B."/>
            <person name="Iturriaga E.A."/>
            <person name="Lang B.F."/>
            <person name="Lavin J.L."/>
            <person name="Lee S."/>
            <person name="Li W."/>
            <person name="Lindquist E."/>
            <person name="Lopez-Garcia S."/>
            <person name="Luque E.M."/>
            <person name="Marcos A.T."/>
            <person name="Martin J."/>
            <person name="McCluskey K."/>
            <person name="Medina H.R."/>
            <person name="Miralles-Duran A."/>
            <person name="Miyazaki A."/>
            <person name="Munoz-Torres E."/>
            <person name="Oguiza J.A."/>
            <person name="Ohm R."/>
            <person name="Olmedo M."/>
            <person name="Orejas M."/>
            <person name="Ortiz-Castellanos L."/>
            <person name="Pisabarro A.G."/>
            <person name="Rodriguez-Romero J."/>
            <person name="Ruiz-Herrera J."/>
            <person name="Ruiz-Vazquez R."/>
            <person name="Sanz C."/>
            <person name="Schackwitz W."/>
            <person name="Schmutz J."/>
            <person name="Shahriari M."/>
            <person name="Shelest E."/>
            <person name="Silva-Franco F."/>
            <person name="Soanes D."/>
            <person name="Syed K."/>
            <person name="Tagua V.G."/>
            <person name="Talbot N.J."/>
            <person name="Thon M."/>
            <person name="De vries R.P."/>
            <person name="Wiebenga A."/>
            <person name="Yadav J.S."/>
            <person name="Braun E.L."/>
            <person name="Baker S."/>
            <person name="Garre V."/>
            <person name="Horwitz B."/>
            <person name="Torres-Martinez S."/>
            <person name="Idnurm A."/>
            <person name="Herrera-Estrella A."/>
            <person name="Gabaldon T."/>
            <person name="Grigoriev I.V."/>
        </authorList>
    </citation>
    <scope>NUCLEOTIDE SEQUENCE [LARGE SCALE GENOMIC DNA]</scope>
    <source>
        <strain evidence="2">NRRL 1555(-)</strain>
    </source>
</reference>
<name>A0A162T9T8_PHYB8</name>
<keyword evidence="2" id="KW-1185">Reference proteome</keyword>
<dbReference type="Proteomes" id="UP000077315">
    <property type="component" value="Unassembled WGS sequence"/>
</dbReference>
<dbReference type="EMBL" id="KV441029">
    <property type="protein sequence ID" value="OAD65333.1"/>
    <property type="molecule type" value="Genomic_DNA"/>
</dbReference>
<evidence type="ECO:0000313" key="1">
    <source>
        <dbReference type="EMBL" id="OAD65333.1"/>
    </source>
</evidence>